<keyword evidence="6" id="KW-0813">Transport</keyword>
<dbReference type="Proteomes" id="UP000763557">
    <property type="component" value="Unassembled WGS sequence"/>
</dbReference>
<evidence type="ECO:0000256" key="5">
    <source>
        <dbReference type="ARBA" id="ARBA00023251"/>
    </source>
</evidence>
<dbReference type="InterPro" id="IPR047817">
    <property type="entry name" value="ABC2_TM_bact-type"/>
</dbReference>
<keyword evidence="4 6" id="KW-0472">Membrane</keyword>
<sequence>MKWALVDGWTITRRELIHWVREPGSVLFGVAFTVLIALIFGYLLGGAMNVPGGGDYKAFLMPGMFAMNMLFGIGSTMTAIADDISKGVTDRFRSIPMSPSAVLLGRSIADMIDSVMLLTVLMLCGLAMGWQSNGSAGDTVLAIALLLLLRFAFIWIGIFCGLMAGNQAMVTAMQTMEFPVGFLSSAFIPPSTMPSWLGTIAEWNPLSSTVTAIRDLFGNPGIAADSWITQNAVLMALVWPLVLLAIFFPLAVRRYRRLSR</sequence>
<evidence type="ECO:0000256" key="1">
    <source>
        <dbReference type="ARBA" id="ARBA00004141"/>
    </source>
</evidence>
<dbReference type="PANTHER" id="PTHR43229">
    <property type="entry name" value="NODULATION PROTEIN J"/>
    <property type="match status" value="1"/>
</dbReference>
<reference evidence="8 9" key="1">
    <citation type="submission" date="2020-01" db="EMBL/GenBank/DDBJ databases">
        <title>Kibdelosporangium persica a novel Actinomycetes from a hot desert in Iran.</title>
        <authorList>
            <person name="Safaei N."/>
            <person name="Zaburannyi N."/>
            <person name="Mueller R."/>
            <person name="Wink J."/>
        </authorList>
    </citation>
    <scope>NUCLEOTIDE SEQUENCE [LARGE SCALE GENOMIC DNA]</scope>
    <source>
        <strain evidence="8 9">4NS15</strain>
    </source>
</reference>
<keyword evidence="2 6" id="KW-0812">Transmembrane</keyword>
<comment type="caution">
    <text evidence="6">Lacks conserved residue(s) required for the propagation of feature annotation.</text>
</comment>
<dbReference type="PIRSF" id="PIRSF006648">
    <property type="entry name" value="DrrB"/>
    <property type="match status" value="1"/>
</dbReference>
<dbReference type="InterPro" id="IPR000412">
    <property type="entry name" value="ABC_2_transport"/>
</dbReference>
<feature type="transmembrane region" description="Helical" evidence="6">
    <location>
        <begin position="232"/>
        <end position="252"/>
    </location>
</feature>
<accession>A0ABX2F3D7</accession>
<dbReference type="InterPro" id="IPR051784">
    <property type="entry name" value="Nod_factor_ABC_transporter"/>
</dbReference>
<dbReference type="RefSeq" id="WP_173129200.1">
    <property type="nucleotide sequence ID" value="NZ_CBCSGW010000005.1"/>
</dbReference>
<evidence type="ECO:0000256" key="3">
    <source>
        <dbReference type="ARBA" id="ARBA00022989"/>
    </source>
</evidence>
<evidence type="ECO:0000256" key="6">
    <source>
        <dbReference type="RuleBase" id="RU361157"/>
    </source>
</evidence>
<feature type="transmembrane region" description="Helical" evidence="6">
    <location>
        <begin position="59"/>
        <end position="81"/>
    </location>
</feature>
<gene>
    <name evidence="8" type="ORF">GC106_25660</name>
</gene>
<evidence type="ECO:0000313" key="9">
    <source>
        <dbReference type="Proteomes" id="UP000763557"/>
    </source>
</evidence>
<feature type="transmembrane region" description="Helical" evidence="6">
    <location>
        <begin position="140"/>
        <end position="164"/>
    </location>
</feature>
<comment type="similarity">
    <text evidence="6">Belongs to the ABC-2 integral membrane protein family.</text>
</comment>
<dbReference type="InterPro" id="IPR013525">
    <property type="entry name" value="ABC2_TM"/>
</dbReference>
<dbReference type="EMBL" id="JAAATY010000006">
    <property type="protein sequence ID" value="NRN65355.1"/>
    <property type="molecule type" value="Genomic_DNA"/>
</dbReference>
<evidence type="ECO:0000259" key="7">
    <source>
        <dbReference type="PROSITE" id="PS51012"/>
    </source>
</evidence>
<organism evidence="8 9">
    <name type="scientific">Kibdelosporangium persicum</name>
    <dbReference type="NCBI Taxonomy" id="2698649"/>
    <lineage>
        <taxon>Bacteria</taxon>
        <taxon>Bacillati</taxon>
        <taxon>Actinomycetota</taxon>
        <taxon>Actinomycetes</taxon>
        <taxon>Pseudonocardiales</taxon>
        <taxon>Pseudonocardiaceae</taxon>
        <taxon>Kibdelosporangium</taxon>
    </lineage>
</organism>
<keyword evidence="3 6" id="KW-1133">Transmembrane helix</keyword>
<keyword evidence="6" id="KW-1003">Cell membrane</keyword>
<keyword evidence="9" id="KW-1185">Reference proteome</keyword>
<keyword evidence="5" id="KW-0046">Antibiotic resistance</keyword>
<feature type="transmembrane region" description="Helical" evidence="6">
    <location>
        <begin position="26"/>
        <end position="47"/>
    </location>
</feature>
<protein>
    <recommendedName>
        <fullName evidence="6">Transport permease protein</fullName>
    </recommendedName>
</protein>
<evidence type="ECO:0000256" key="4">
    <source>
        <dbReference type="ARBA" id="ARBA00023136"/>
    </source>
</evidence>
<proteinExistence type="inferred from homology"/>
<evidence type="ECO:0000256" key="2">
    <source>
        <dbReference type="ARBA" id="ARBA00022692"/>
    </source>
</evidence>
<feature type="transmembrane region" description="Helical" evidence="6">
    <location>
        <begin position="101"/>
        <end position="128"/>
    </location>
</feature>
<evidence type="ECO:0000313" key="8">
    <source>
        <dbReference type="EMBL" id="NRN65355.1"/>
    </source>
</evidence>
<feature type="domain" description="ABC transmembrane type-2" evidence="7">
    <location>
        <begin position="24"/>
        <end position="258"/>
    </location>
</feature>
<name>A0ABX2F3D7_9PSEU</name>
<comment type="caution">
    <text evidence="8">The sequence shown here is derived from an EMBL/GenBank/DDBJ whole genome shotgun (WGS) entry which is preliminary data.</text>
</comment>
<dbReference type="Pfam" id="PF01061">
    <property type="entry name" value="ABC2_membrane"/>
    <property type="match status" value="1"/>
</dbReference>
<comment type="subcellular location">
    <subcellularLocation>
        <location evidence="6">Cell membrane</location>
        <topology evidence="6">Multi-pass membrane protein</topology>
    </subcellularLocation>
    <subcellularLocation>
        <location evidence="1">Membrane</location>
        <topology evidence="1">Multi-pass membrane protein</topology>
    </subcellularLocation>
</comment>
<dbReference type="PANTHER" id="PTHR43229:SF2">
    <property type="entry name" value="NODULATION PROTEIN J"/>
    <property type="match status" value="1"/>
</dbReference>
<dbReference type="PROSITE" id="PS51012">
    <property type="entry name" value="ABC_TM2"/>
    <property type="match status" value="1"/>
</dbReference>